<evidence type="ECO:0000313" key="3">
    <source>
        <dbReference type="Proteomes" id="UP001152797"/>
    </source>
</evidence>
<sequence>SPYVTIHHRLAAYLAPSHLLALVAPPMGANQSLVGPCCSEQLLETQDLQVAEQIAVDEFMPMELAQDSDLQKDRINPWAQLQEESGVMMQCCGPETQAPHDIVADSMGAEVIVDSYSYRNDFDTSATRAKKLGHSLR</sequence>
<evidence type="ECO:0000313" key="1">
    <source>
        <dbReference type="EMBL" id="CAI4001334.1"/>
    </source>
</evidence>
<name>A0A9P1D0U9_9DINO</name>
<reference evidence="1" key="1">
    <citation type="submission" date="2022-10" db="EMBL/GenBank/DDBJ databases">
        <authorList>
            <person name="Chen Y."/>
            <person name="Dougan E. K."/>
            <person name="Chan C."/>
            <person name="Rhodes N."/>
            <person name="Thang M."/>
        </authorList>
    </citation>
    <scope>NUCLEOTIDE SEQUENCE</scope>
</reference>
<accession>A0A9P1D0U9</accession>
<dbReference type="AlphaFoldDB" id="A0A9P1D0U9"/>
<comment type="caution">
    <text evidence="1">The sequence shown here is derived from an EMBL/GenBank/DDBJ whole genome shotgun (WGS) entry which is preliminary data.</text>
</comment>
<organism evidence="1">
    <name type="scientific">Cladocopium goreaui</name>
    <dbReference type="NCBI Taxonomy" id="2562237"/>
    <lineage>
        <taxon>Eukaryota</taxon>
        <taxon>Sar</taxon>
        <taxon>Alveolata</taxon>
        <taxon>Dinophyceae</taxon>
        <taxon>Suessiales</taxon>
        <taxon>Symbiodiniaceae</taxon>
        <taxon>Cladocopium</taxon>
    </lineage>
</organism>
<dbReference type="Proteomes" id="UP001152797">
    <property type="component" value="Unassembled WGS sequence"/>
</dbReference>
<dbReference type="EMBL" id="CAMXCT010002913">
    <property type="protein sequence ID" value="CAI4001334.1"/>
    <property type="molecule type" value="Genomic_DNA"/>
</dbReference>
<reference evidence="2 3" key="2">
    <citation type="submission" date="2024-05" db="EMBL/GenBank/DDBJ databases">
        <authorList>
            <person name="Chen Y."/>
            <person name="Shah S."/>
            <person name="Dougan E. K."/>
            <person name="Thang M."/>
            <person name="Chan C."/>
        </authorList>
    </citation>
    <scope>NUCLEOTIDE SEQUENCE [LARGE SCALE GENOMIC DNA]</scope>
</reference>
<proteinExistence type="predicted"/>
<dbReference type="EMBL" id="CAMXCT030002913">
    <property type="protein sequence ID" value="CAL4788646.1"/>
    <property type="molecule type" value="Genomic_DNA"/>
</dbReference>
<gene>
    <name evidence="1" type="ORF">C1SCF055_LOCUS27388</name>
</gene>
<protein>
    <submittedName>
        <fullName evidence="1">Uncharacterized protein</fullName>
    </submittedName>
</protein>
<feature type="non-terminal residue" evidence="1">
    <location>
        <position position="137"/>
    </location>
</feature>
<evidence type="ECO:0000313" key="2">
    <source>
        <dbReference type="EMBL" id="CAL4788646.1"/>
    </source>
</evidence>
<dbReference type="EMBL" id="CAMXCT020002913">
    <property type="protein sequence ID" value="CAL1154709.1"/>
    <property type="molecule type" value="Genomic_DNA"/>
</dbReference>
<keyword evidence="3" id="KW-1185">Reference proteome</keyword>